<keyword evidence="8" id="KW-0677">Repeat</keyword>
<keyword evidence="6 13" id="KW-0812">Transmembrane</keyword>
<dbReference type="EMBL" id="JABFAA010000007">
    <property type="protein sequence ID" value="MBA0687274.1"/>
    <property type="molecule type" value="Genomic_DNA"/>
</dbReference>
<evidence type="ECO:0000256" key="4">
    <source>
        <dbReference type="ARBA" id="ARBA00022553"/>
    </source>
</evidence>
<sequence>MRTVTISLLPLLLVITTFCFGFCNGNANVPCIESEREALLKFKNDLIDPSNKLSSWVEGGDCCEWIGVVCHNLTGHVHQLHLAAPSSPPNDDASLAEMEDYERSKLGGKINPSLLELKHLSILDLSNNNFSTMQIPEFFGLLGSLTYLDLSQAQFQGEIPHSLGNLSKLYYLDLRGDNWWPKDLEAKSLQWVSLLFSLQYLDLSHVDLSEATDWLQVTFKHPSLLELHLSDCDLADDSSPISVNSSKSLAVLDLSWNYNCLSSIPMSIFSLHGLVSIDLASSTLKGPIPDYFGNISFLEVLDLSFNKFNSSIPDSLYSLNHLRFLSLSFNYLVGKISSAIGNLSSLIHLDLSYNMLEGRLPTSLEDLCNLKEVNLSYNKIDQDISEILQSLSRCSLNCLESLNLGTNQLSGLLPDKLGQFKNLADLSLAQNNISGPIPMSIGELSSLKSIDVSENQLNGTFPASFGQLENLETLSFGHNVLEGVVSETHFSNLTRLTTLLASGNMLRFEPNSSWVPSFQCETIELHRWHLGPRFPQWLKFQKKLSGLDISHAGISDVIPTWFLNISAQFNYVNLSSNQLIGGIPYLNVRETLDLSSNRLTGPLPRVFPTLEDLILSNNSFLGFLSEFVCNSSEQRWMRILDIGTNLLSGEIPDCWNRWQQVTYLNLRNNNLTGKIPLSLGYKNLQVLNLRSNSMSGELPYTLQNSTSLIILDLSENYFSGSIPEWIGDKLSNLVVLSLRSNNFDGHIPHKICAGRSLQNLDLAQNNISGAIPKCFNNFSAMATENKSSGDLEIWTTFQSNVFHLSALLMLKGREDEYSTTLGLVTSIDLSVNSLTGEIPKEIGSLIGLRSLNLSRNLLIGNIPDIIGKLELLESLDLSMNRLYGEIPSSFSNLNFLNHFNVSYNNLTGQIPTSTQLQSFENSSYMSNHLCGPPVIKNCSTNGVPTDVTNNGGSNEGSNGRSKVNWLYVSIVLGFVMGFWVVVAPLCFIRSWRHAYYQKLDNVGNKLYVFWATRRM</sequence>
<accession>A0A7J8XK29</accession>
<keyword evidence="7 14" id="KW-0732">Signal</keyword>
<evidence type="ECO:0000256" key="12">
    <source>
        <dbReference type="ARBA" id="ARBA00023180"/>
    </source>
</evidence>
<dbReference type="FunFam" id="3.80.10.10:FF:000041">
    <property type="entry name" value="LRR receptor-like serine/threonine-protein kinase ERECTA"/>
    <property type="match status" value="1"/>
</dbReference>
<evidence type="ECO:0000256" key="9">
    <source>
        <dbReference type="ARBA" id="ARBA00022989"/>
    </source>
</evidence>
<dbReference type="FunFam" id="3.80.10.10:FF:000111">
    <property type="entry name" value="LRR receptor-like serine/threonine-protein kinase ERECTA"/>
    <property type="match status" value="1"/>
</dbReference>
<dbReference type="SMART" id="SM00369">
    <property type="entry name" value="LRR_TYP"/>
    <property type="match status" value="12"/>
</dbReference>
<feature type="signal peptide" evidence="14">
    <location>
        <begin position="1"/>
        <end position="21"/>
    </location>
</feature>
<dbReference type="FunFam" id="3.80.10.10:FF:000095">
    <property type="entry name" value="LRR receptor-like serine/threonine-protein kinase GSO1"/>
    <property type="match status" value="1"/>
</dbReference>
<proteinExistence type="inferred from homology"/>
<organism evidence="16 17">
    <name type="scientific">Gossypium aridum</name>
    <name type="common">American cotton</name>
    <name type="synonym">Erioxylum aridum</name>
    <dbReference type="NCBI Taxonomy" id="34290"/>
    <lineage>
        <taxon>Eukaryota</taxon>
        <taxon>Viridiplantae</taxon>
        <taxon>Streptophyta</taxon>
        <taxon>Embryophyta</taxon>
        <taxon>Tracheophyta</taxon>
        <taxon>Spermatophyta</taxon>
        <taxon>Magnoliopsida</taxon>
        <taxon>eudicotyledons</taxon>
        <taxon>Gunneridae</taxon>
        <taxon>Pentapetalae</taxon>
        <taxon>rosids</taxon>
        <taxon>malvids</taxon>
        <taxon>Malvales</taxon>
        <taxon>Malvaceae</taxon>
        <taxon>Malvoideae</taxon>
        <taxon>Gossypium</taxon>
    </lineage>
</organism>
<keyword evidence="10 13" id="KW-0472">Membrane</keyword>
<evidence type="ECO:0000256" key="6">
    <source>
        <dbReference type="ARBA" id="ARBA00022692"/>
    </source>
</evidence>
<evidence type="ECO:0000313" key="16">
    <source>
        <dbReference type="EMBL" id="MBA0687274.1"/>
    </source>
</evidence>
<gene>
    <name evidence="16" type="ORF">Goari_014823</name>
</gene>
<dbReference type="Gene3D" id="3.80.10.10">
    <property type="entry name" value="Ribonuclease Inhibitor"/>
    <property type="match status" value="5"/>
</dbReference>
<keyword evidence="9 13" id="KW-1133">Transmembrane helix</keyword>
<dbReference type="InterPro" id="IPR032675">
    <property type="entry name" value="LRR_dom_sf"/>
</dbReference>
<dbReference type="InterPro" id="IPR003591">
    <property type="entry name" value="Leu-rich_rpt_typical-subtyp"/>
</dbReference>
<dbReference type="GO" id="GO:0007165">
    <property type="term" value="P:signal transduction"/>
    <property type="evidence" value="ECO:0007669"/>
    <property type="project" value="UniProtKB-ARBA"/>
</dbReference>
<feature type="transmembrane region" description="Helical" evidence="13">
    <location>
        <begin position="965"/>
        <end position="988"/>
    </location>
</feature>
<dbReference type="PANTHER" id="PTHR48063:SF48">
    <property type="entry name" value="LRR RECEPTOR-LIKE SERINE_THREONINE-PROTEIN KINASE FLS2"/>
    <property type="match status" value="1"/>
</dbReference>
<evidence type="ECO:0000256" key="8">
    <source>
        <dbReference type="ARBA" id="ARBA00022737"/>
    </source>
</evidence>
<keyword evidence="11" id="KW-0675">Receptor</keyword>
<evidence type="ECO:0000256" key="3">
    <source>
        <dbReference type="ARBA" id="ARBA00022475"/>
    </source>
</evidence>
<dbReference type="Pfam" id="PF00560">
    <property type="entry name" value="LRR_1"/>
    <property type="match status" value="13"/>
</dbReference>
<dbReference type="SUPFAM" id="SSF52047">
    <property type="entry name" value="RNI-like"/>
    <property type="match status" value="3"/>
</dbReference>
<keyword evidence="17" id="KW-1185">Reference proteome</keyword>
<evidence type="ECO:0000256" key="2">
    <source>
        <dbReference type="ARBA" id="ARBA00009592"/>
    </source>
</evidence>
<feature type="chain" id="PRO_5029724667" description="Leucine-rich repeat-containing N-terminal plant-type domain-containing protein" evidence="14">
    <location>
        <begin position="22"/>
        <end position="1015"/>
    </location>
</feature>
<feature type="domain" description="Leucine-rich repeat-containing N-terminal plant-type" evidence="15">
    <location>
        <begin position="33"/>
        <end position="70"/>
    </location>
</feature>
<keyword evidence="5" id="KW-0433">Leucine-rich repeat</keyword>
<dbReference type="Proteomes" id="UP000593577">
    <property type="component" value="Unassembled WGS sequence"/>
</dbReference>
<evidence type="ECO:0000256" key="11">
    <source>
        <dbReference type="ARBA" id="ARBA00023170"/>
    </source>
</evidence>
<keyword evidence="12" id="KW-0325">Glycoprotein</keyword>
<evidence type="ECO:0000256" key="14">
    <source>
        <dbReference type="SAM" id="SignalP"/>
    </source>
</evidence>
<evidence type="ECO:0000313" key="17">
    <source>
        <dbReference type="Proteomes" id="UP000593577"/>
    </source>
</evidence>
<evidence type="ECO:0000256" key="13">
    <source>
        <dbReference type="SAM" id="Phobius"/>
    </source>
</evidence>
<keyword evidence="4" id="KW-0597">Phosphoprotein</keyword>
<comment type="similarity">
    <text evidence="2">Belongs to the RLP family.</text>
</comment>
<comment type="subcellular location">
    <subcellularLocation>
        <location evidence="1">Cell membrane</location>
        <topology evidence="1">Single-pass type I membrane protein</topology>
    </subcellularLocation>
</comment>
<evidence type="ECO:0000256" key="5">
    <source>
        <dbReference type="ARBA" id="ARBA00022614"/>
    </source>
</evidence>
<dbReference type="AlphaFoldDB" id="A0A7J8XK29"/>
<dbReference type="GO" id="GO:0005886">
    <property type="term" value="C:plasma membrane"/>
    <property type="evidence" value="ECO:0007669"/>
    <property type="project" value="UniProtKB-SubCell"/>
</dbReference>
<dbReference type="Pfam" id="PF13855">
    <property type="entry name" value="LRR_8"/>
    <property type="match status" value="2"/>
</dbReference>
<keyword evidence="3" id="KW-1003">Cell membrane</keyword>
<dbReference type="SMART" id="SM00365">
    <property type="entry name" value="LRR_SD22"/>
    <property type="match status" value="5"/>
</dbReference>
<protein>
    <recommendedName>
        <fullName evidence="15">Leucine-rich repeat-containing N-terminal plant-type domain-containing protein</fullName>
    </recommendedName>
</protein>
<evidence type="ECO:0000259" key="15">
    <source>
        <dbReference type="Pfam" id="PF08263"/>
    </source>
</evidence>
<name>A0A7J8XK29_GOSAI</name>
<comment type="caution">
    <text evidence="16">The sequence shown here is derived from an EMBL/GenBank/DDBJ whole genome shotgun (WGS) entry which is preliminary data.</text>
</comment>
<dbReference type="PANTHER" id="PTHR48063">
    <property type="entry name" value="LRR RECEPTOR-LIKE KINASE"/>
    <property type="match status" value="1"/>
</dbReference>
<dbReference type="InterPro" id="IPR046956">
    <property type="entry name" value="RLP23-like"/>
</dbReference>
<dbReference type="InterPro" id="IPR013210">
    <property type="entry name" value="LRR_N_plant-typ"/>
</dbReference>
<dbReference type="Pfam" id="PF08263">
    <property type="entry name" value="LRRNT_2"/>
    <property type="match status" value="1"/>
</dbReference>
<evidence type="ECO:0000256" key="1">
    <source>
        <dbReference type="ARBA" id="ARBA00004251"/>
    </source>
</evidence>
<evidence type="ECO:0000256" key="7">
    <source>
        <dbReference type="ARBA" id="ARBA00022729"/>
    </source>
</evidence>
<reference evidence="16 17" key="1">
    <citation type="journal article" date="2019" name="Genome Biol. Evol.">
        <title>Insights into the evolution of the New World diploid cottons (Gossypium, subgenus Houzingenia) based on genome sequencing.</title>
        <authorList>
            <person name="Grover C.E."/>
            <person name="Arick M.A. 2nd"/>
            <person name="Thrash A."/>
            <person name="Conover J.L."/>
            <person name="Sanders W.S."/>
            <person name="Peterson D.G."/>
            <person name="Frelichowski J.E."/>
            <person name="Scheffler J.A."/>
            <person name="Scheffler B.E."/>
            <person name="Wendel J.F."/>
        </authorList>
    </citation>
    <scope>NUCLEOTIDE SEQUENCE [LARGE SCALE GENOMIC DNA]</scope>
    <source>
        <strain evidence="16">185</strain>
        <tissue evidence="16">Leaf</tissue>
    </source>
</reference>
<dbReference type="InterPro" id="IPR001611">
    <property type="entry name" value="Leu-rich_rpt"/>
</dbReference>
<evidence type="ECO:0000256" key="10">
    <source>
        <dbReference type="ARBA" id="ARBA00023136"/>
    </source>
</evidence>
<dbReference type="FunFam" id="3.80.10.10:FF:000383">
    <property type="entry name" value="Leucine-rich repeat receptor protein kinase EMS1"/>
    <property type="match status" value="1"/>
</dbReference>